<dbReference type="Pfam" id="PF11626">
    <property type="entry name" value="Rap1_C"/>
    <property type="match status" value="1"/>
</dbReference>
<dbReference type="Gene3D" id="1.10.150.60">
    <property type="entry name" value="ARID DNA-binding domain"/>
    <property type="match status" value="1"/>
</dbReference>
<dbReference type="InterPro" id="IPR038104">
    <property type="entry name" value="Rap1_C_sf"/>
</dbReference>
<comment type="caution">
    <text evidence="13">The sequence shown here is derived from an EMBL/GenBank/DDBJ whole genome shotgun (WGS) entry which is preliminary data.</text>
</comment>
<dbReference type="GO" id="GO:0042162">
    <property type="term" value="F:telomeric DNA binding"/>
    <property type="evidence" value="ECO:0007669"/>
    <property type="project" value="TreeGrafter"/>
</dbReference>
<dbReference type="PANTHER" id="PTHR16466">
    <property type="entry name" value="TELOMERE REPEAT-BINDING FACTOR 2-INTERACTING PROTEIN 1"/>
    <property type="match status" value="1"/>
</dbReference>
<keyword evidence="2 8" id="KW-0158">Chromosome</keyword>
<dbReference type="SUPFAM" id="SSF46689">
    <property type="entry name" value="Homeodomain-like"/>
    <property type="match status" value="1"/>
</dbReference>
<evidence type="ECO:0000256" key="8">
    <source>
        <dbReference type="RuleBase" id="RU367107"/>
    </source>
</evidence>
<dbReference type="CDD" id="cd11655">
    <property type="entry name" value="rap1_myb-like"/>
    <property type="match status" value="1"/>
</dbReference>
<dbReference type="Gene3D" id="1.10.10.60">
    <property type="entry name" value="Homeodomain-like"/>
    <property type="match status" value="1"/>
</dbReference>
<evidence type="ECO:0000256" key="7">
    <source>
        <dbReference type="ARBA" id="ARBA00023242"/>
    </source>
</evidence>
<dbReference type="OrthoDB" id="435460at2759"/>
<dbReference type="Pfam" id="PF01388">
    <property type="entry name" value="ARID"/>
    <property type="match status" value="1"/>
</dbReference>
<evidence type="ECO:0000259" key="12">
    <source>
        <dbReference type="Pfam" id="PF11626"/>
    </source>
</evidence>
<keyword evidence="7 8" id="KW-0539">Nucleus</keyword>
<keyword evidence="14" id="KW-1185">Reference proteome</keyword>
<dbReference type="Gene3D" id="1.10.10.2170">
    <property type="match status" value="1"/>
</dbReference>
<keyword evidence="5" id="KW-0010">Activator</keyword>
<feature type="compositionally biased region" description="Polar residues" evidence="9">
    <location>
        <begin position="201"/>
        <end position="210"/>
    </location>
</feature>
<dbReference type="AlphaFoldDB" id="A0A2C5ZQD7"/>
<protein>
    <recommendedName>
        <fullName evidence="8">DNA-binding protein RAP1</fullName>
    </recommendedName>
</protein>
<dbReference type="Pfam" id="PF08914">
    <property type="entry name" value="Myb_Rap1"/>
    <property type="match status" value="1"/>
</dbReference>
<feature type="domain" description="ARID" evidence="10">
    <location>
        <begin position="217"/>
        <end position="299"/>
    </location>
</feature>
<feature type="domain" description="TRF2-interacting telomeric protein/Rap1 C-terminal" evidence="12">
    <location>
        <begin position="526"/>
        <end position="625"/>
    </location>
</feature>
<feature type="region of interest" description="Disordered" evidence="9">
    <location>
        <begin position="309"/>
        <end position="517"/>
    </location>
</feature>
<comment type="similarity">
    <text evidence="1 8">Belongs to the RAP1 family.</text>
</comment>
<evidence type="ECO:0000256" key="3">
    <source>
        <dbReference type="ARBA" id="ARBA00022895"/>
    </source>
</evidence>
<dbReference type="EMBL" id="NJEU01000113">
    <property type="protein sequence ID" value="PHH81531.1"/>
    <property type="molecule type" value="Genomic_DNA"/>
</dbReference>
<comment type="function">
    <text evidence="8">Involved in the regulation of telomere length, clustering and has a specific role in telomere position effect (TPE).</text>
</comment>
<evidence type="ECO:0000313" key="14">
    <source>
        <dbReference type="Proteomes" id="UP000224854"/>
    </source>
</evidence>
<dbReference type="GO" id="GO:0070187">
    <property type="term" value="C:shelterin complex"/>
    <property type="evidence" value="ECO:0007669"/>
    <property type="project" value="TreeGrafter"/>
</dbReference>
<feature type="compositionally biased region" description="Polar residues" evidence="9">
    <location>
        <begin position="431"/>
        <end position="444"/>
    </location>
</feature>
<evidence type="ECO:0000256" key="1">
    <source>
        <dbReference type="ARBA" id="ARBA00010467"/>
    </source>
</evidence>
<dbReference type="Proteomes" id="UP000224854">
    <property type="component" value="Unassembled WGS sequence"/>
</dbReference>
<sequence length="631" mass="70476">MAASPSPEDKGASQDAKIFHGLAFWVSSQVPMRRSILDDITDNGGQVVKLQDQAHYQIADHAIKNPPPASLSWKFVADSVKYRCVQLTDHYSLGPDPDAPRPAGSNGPARKLRVGYSREDDASLARWVMANNVGPLMGNHMYQDFEKENPRHTWQSWRNRFKTKLQPMGWEAIKRLAGTRPPPSDSVHDAAASDAARQEDQTSSPPAASDQNDDAREKHFWKEFEIYVDVCEMEIEPHHNIGRKTISLWQLYCAVEIQATSAAEVDWSRVATELGYHVTPNSTVPRRLQSCYDTNLAEFCDSMHAQTLQDDEEGREAPGYKASDQVPDQGTPHPHSLAQEASDRDESDSEAFGTPLTDRVPASTKKRALDSGSARDTTHRAKRRQRYGPETEIPSTPDEKIGLGRCPSVEAMPFSRGPNQQRPVEGKETKQNTGDMTPSQQLQRENWAVSPIPLRLDHAPRSGQGEAGLGKQASPSQHMHGETPRPSFREATRAGDGLSPRKVAKPKKRGSPQKDQLESIEDWVEHYQSLGYTHDVVVEGLRRTTMKPGGLATFVMEHVNKGDGVPSHYAGIWTDDDDESLWLVNHYEGRGEAGATKMAKRAAKEMRRLLRKHGREGIDLRRRFLDAQSKM</sequence>
<reference evidence="13 14" key="1">
    <citation type="submission" date="2017-06" db="EMBL/GenBank/DDBJ databases">
        <title>Ant-infecting Ophiocordyceps genomes reveal a high diversity of potential behavioral manipulation genes and a possible major role for enterotoxins.</title>
        <authorList>
            <person name="De Bekker C."/>
            <person name="Evans H.C."/>
            <person name="Brachmann A."/>
            <person name="Hughes D.P."/>
        </authorList>
    </citation>
    <scope>NUCLEOTIDE SEQUENCE [LARGE SCALE GENOMIC DNA]</scope>
    <source>
        <strain evidence="13 14">1348a</strain>
    </source>
</reference>
<evidence type="ECO:0000256" key="2">
    <source>
        <dbReference type="ARBA" id="ARBA00022454"/>
    </source>
</evidence>
<keyword evidence="3 8" id="KW-0779">Telomere</keyword>
<dbReference type="InterPro" id="IPR015010">
    <property type="entry name" value="TERF2IP_Myb"/>
</dbReference>
<keyword evidence="4" id="KW-0805">Transcription regulation</keyword>
<proteinExistence type="inferred from homology"/>
<comment type="subunit">
    <text evidence="8">Homodimer.</text>
</comment>
<evidence type="ECO:0000313" key="13">
    <source>
        <dbReference type="EMBL" id="PHH81531.1"/>
    </source>
</evidence>
<dbReference type="PANTHER" id="PTHR16466:SF6">
    <property type="entry name" value="TELOMERIC REPEAT-BINDING FACTOR 2-INTERACTING PROTEIN 1"/>
    <property type="match status" value="1"/>
</dbReference>
<evidence type="ECO:0000256" key="6">
    <source>
        <dbReference type="ARBA" id="ARBA00023163"/>
    </source>
</evidence>
<dbReference type="InterPro" id="IPR009057">
    <property type="entry name" value="Homeodomain-like_sf"/>
</dbReference>
<keyword evidence="6" id="KW-0804">Transcription</keyword>
<organism evidence="13 14">
    <name type="scientific">Ophiocordyceps australis</name>
    <dbReference type="NCBI Taxonomy" id="1399860"/>
    <lineage>
        <taxon>Eukaryota</taxon>
        <taxon>Fungi</taxon>
        <taxon>Dikarya</taxon>
        <taxon>Ascomycota</taxon>
        <taxon>Pezizomycotina</taxon>
        <taxon>Sordariomycetes</taxon>
        <taxon>Hypocreomycetidae</taxon>
        <taxon>Hypocreales</taxon>
        <taxon>Ophiocordycipitaceae</taxon>
        <taxon>Ophiocordyceps</taxon>
    </lineage>
</organism>
<dbReference type="GO" id="GO:0010833">
    <property type="term" value="P:telomere maintenance via telomere lengthening"/>
    <property type="evidence" value="ECO:0007669"/>
    <property type="project" value="UniProtKB-UniRule"/>
</dbReference>
<accession>A0A2C5ZQD7</accession>
<feature type="domain" description="TERF2-interacting telomeric protein 1 Myb" evidence="11">
    <location>
        <begin position="116"/>
        <end position="167"/>
    </location>
</feature>
<feature type="compositionally biased region" description="Basic residues" evidence="9">
    <location>
        <begin position="502"/>
        <end position="511"/>
    </location>
</feature>
<feature type="region of interest" description="Disordered" evidence="9">
    <location>
        <begin position="91"/>
        <end position="111"/>
    </location>
</feature>
<feature type="compositionally biased region" description="Basic and acidic residues" evidence="9">
    <location>
        <begin position="479"/>
        <end position="493"/>
    </location>
</feature>
<evidence type="ECO:0000256" key="5">
    <source>
        <dbReference type="ARBA" id="ARBA00023159"/>
    </source>
</evidence>
<evidence type="ECO:0000256" key="9">
    <source>
        <dbReference type="SAM" id="MobiDB-lite"/>
    </source>
</evidence>
<dbReference type="SUPFAM" id="SSF46774">
    <property type="entry name" value="ARID-like"/>
    <property type="match status" value="1"/>
</dbReference>
<evidence type="ECO:0000259" key="10">
    <source>
        <dbReference type="Pfam" id="PF01388"/>
    </source>
</evidence>
<comment type="subcellular location">
    <subcellularLocation>
        <location evidence="8">Nucleus</location>
    </subcellularLocation>
    <subcellularLocation>
        <location evidence="8">Chromosome</location>
        <location evidence="8">Telomere</location>
    </subcellularLocation>
</comment>
<feature type="region of interest" description="Disordered" evidence="9">
    <location>
        <begin position="176"/>
        <end position="214"/>
    </location>
</feature>
<name>A0A2C5ZQD7_9HYPO</name>
<dbReference type="GO" id="GO:0031848">
    <property type="term" value="P:protection from non-homologous end joining at telomere"/>
    <property type="evidence" value="ECO:0007669"/>
    <property type="project" value="TreeGrafter"/>
</dbReference>
<dbReference type="InterPro" id="IPR021661">
    <property type="entry name" value="Rap1_C"/>
</dbReference>
<dbReference type="InterPro" id="IPR036431">
    <property type="entry name" value="ARID_dom_sf"/>
</dbReference>
<dbReference type="InterPro" id="IPR039595">
    <property type="entry name" value="TE2IP/Rap1"/>
</dbReference>
<evidence type="ECO:0000256" key="4">
    <source>
        <dbReference type="ARBA" id="ARBA00023015"/>
    </source>
</evidence>
<dbReference type="InterPro" id="IPR001606">
    <property type="entry name" value="ARID_dom"/>
</dbReference>
<evidence type="ECO:0000259" key="11">
    <source>
        <dbReference type="Pfam" id="PF08914"/>
    </source>
</evidence>
<gene>
    <name evidence="13" type="ORF">CDD82_548</name>
</gene>